<dbReference type="InParanoid" id="F8PZD8"/>
<evidence type="ECO:0000313" key="2">
    <source>
        <dbReference type="Proteomes" id="UP000008063"/>
    </source>
</evidence>
<evidence type="ECO:0000313" key="1">
    <source>
        <dbReference type="EMBL" id="EGN98260.1"/>
    </source>
</evidence>
<feature type="non-terminal residue" evidence="1">
    <location>
        <position position="1"/>
    </location>
</feature>
<reference evidence="2" key="1">
    <citation type="journal article" date="2011" name="Science">
        <title>The plant cell wall-decomposing machinery underlies the functional diversity of forest fungi.</title>
        <authorList>
            <person name="Eastwood D.C."/>
            <person name="Floudas D."/>
            <person name="Binder M."/>
            <person name="Majcherczyk A."/>
            <person name="Schneider P."/>
            <person name="Aerts A."/>
            <person name="Asiegbu F.O."/>
            <person name="Baker S.E."/>
            <person name="Barry K."/>
            <person name="Bendiksby M."/>
            <person name="Blumentritt M."/>
            <person name="Coutinho P.M."/>
            <person name="Cullen D."/>
            <person name="de Vries R.P."/>
            <person name="Gathman A."/>
            <person name="Goodell B."/>
            <person name="Henrissat B."/>
            <person name="Ihrmark K."/>
            <person name="Kauserud H."/>
            <person name="Kohler A."/>
            <person name="LaButti K."/>
            <person name="Lapidus A."/>
            <person name="Lavin J.L."/>
            <person name="Lee Y.-H."/>
            <person name="Lindquist E."/>
            <person name="Lilly W."/>
            <person name="Lucas S."/>
            <person name="Morin E."/>
            <person name="Murat C."/>
            <person name="Oguiza J.A."/>
            <person name="Park J."/>
            <person name="Pisabarro A.G."/>
            <person name="Riley R."/>
            <person name="Rosling A."/>
            <person name="Salamov A."/>
            <person name="Schmidt O."/>
            <person name="Schmutz J."/>
            <person name="Skrede I."/>
            <person name="Stenlid J."/>
            <person name="Wiebenga A."/>
            <person name="Xie X."/>
            <person name="Kuees U."/>
            <person name="Hibbett D.S."/>
            <person name="Hoffmeister D."/>
            <person name="Hoegberg N."/>
            <person name="Martin F."/>
            <person name="Grigoriev I.V."/>
            <person name="Watkinson S.C."/>
        </authorList>
    </citation>
    <scope>NUCLEOTIDE SEQUENCE [LARGE SCALE GENOMIC DNA]</scope>
    <source>
        <strain evidence="2">strain S7.3</strain>
    </source>
</reference>
<proteinExistence type="predicted"/>
<dbReference type="Proteomes" id="UP000008063">
    <property type="component" value="Unassembled WGS sequence"/>
</dbReference>
<gene>
    <name evidence="1" type="ORF">SERLA73DRAFT_28729</name>
</gene>
<organism evidence="2">
    <name type="scientific">Serpula lacrymans var. lacrymans (strain S7.3)</name>
    <name type="common">Dry rot fungus</name>
    <dbReference type="NCBI Taxonomy" id="936435"/>
    <lineage>
        <taxon>Eukaryota</taxon>
        <taxon>Fungi</taxon>
        <taxon>Dikarya</taxon>
        <taxon>Basidiomycota</taxon>
        <taxon>Agaricomycotina</taxon>
        <taxon>Agaricomycetes</taxon>
        <taxon>Agaricomycetidae</taxon>
        <taxon>Boletales</taxon>
        <taxon>Coniophorineae</taxon>
        <taxon>Serpulaceae</taxon>
        <taxon>Serpula</taxon>
    </lineage>
</organism>
<dbReference type="STRING" id="936435.F8PZD8"/>
<dbReference type="OrthoDB" id="3208495at2759"/>
<dbReference type="EMBL" id="GL945481">
    <property type="protein sequence ID" value="EGN98260.1"/>
    <property type="molecule type" value="Genomic_DNA"/>
</dbReference>
<accession>F8PZD8</accession>
<keyword evidence="2" id="KW-1185">Reference proteome</keyword>
<protein>
    <submittedName>
        <fullName evidence="1">Uncharacterized protein</fullName>
    </submittedName>
</protein>
<feature type="non-terminal residue" evidence="1">
    <location>
        <position position="82"/>
    </location>
</feature>
<dbReference type="HOGENOM" id="CLU_2564793_0_0_1"/>
<sequence length="82" mass="9561">FFYAADYPEKSFKNSCIKFLGNCPCPRCFITKEKISQLGSKLDRLRCKRDVHIDGEQQRTIINRVWTWIFEKGRSLGSSAVK</sequence>
<dbReference type="AlphaFoldDB" id="F8PZD8"/>
<name>F8PZD8_SERL3</name>